<gene>
    <name evidence="4" type="ORF">NQ491_09885</name>
</gene>
<feature type="signal peptide" evidence="2">
    <location>
        <begin position="1"/>
        <end position="29"/>
    </location>
</feature>
<name>A0ABY5UYD9_9BACT</name>
<protein>
    <submittedName>
        <fullName evidence="4">Carboxylesterase family protein</fullName>
    </submittedName>
</protein>
<dbReference type="Gene3D" id="3.40.50.1820">
    <property type="entry name" value="alpha/beta hydrolase"/>
    <property type="match status" value="1"/>
</dbReference>
<feature type="chain" id="PRO_5045818452" evidence="2">
    <location>
        <begin position="30"/>
        <end position="331"/>
    </location>
</feature>
<dbReference type="SUPFAM" id="SSF53474">
    <property type="entry name" value="alpha/beta-Hydrolases"/>
    <property type="match status" value="1"/>
</dbReference>
<evidence type="ECO:0000256" key="2">
    <source>
        <dbReference type="SAM" id="SignalP"/>
    </source>
</evidence>
<keyword evidence="5" id="KW-1185">Reference proteome</keyword>
<evidence type="ECO:0000259" key="3">
    <source>
        <dbReference type="Pfam" id="PF20434"/>
    </source>
</evidence>
<sequence>MNRSKKNGRTIGAMALIASMIPVVLTAQARETGVDKTTWLYAVKGTDSLYMDRYVAEASRETNAPCLIFAFGGGFVGGERDNPAYVPYFEYFARKGYAVISIDYRLGLRETAGSRPDPADTPEALAERFFAAVDMAVEDLYDATSFIVGQARAWGLDPSAVVASGSSAGAITVLQGEYERCTGSALSRRLPEGFRYAGIIAFAGAVLEKSSSGPVWREKPAPIQLFHGDADCNVPYDSIGTGGAALYGSFYLSRQFRRMNTPFYFYSVSSAAHEMAVRPMDRNRAEIGIFLDRLVLGREPLMIETQVERIGTPATRKKITLSDFIRANSGT</sequence>
<keyword evidence="2" id="KW-0732">Signal</keyword>
<dbReference type="Proteomes" id="UP001059295">
    <property type="component" value="Chromosome"/>
</dbReference>
<dbReference type="Pfam" id="PF20434">
    <property type="entry name" value="BD-FAE"/>
    <property type="match status" value="1"/>
</dbReference>
<dbReference type="PANTHER" id="PTHR48081:SF8">
    <property type="entry name" value="ALPHA_BETA HYDROLASE FOLD-3 DOMAIN-CONTAINING PROTEIN-RELATED"/>
    <property type="match status" value="1"/>
</dbReference>
<dbReference type="RefSeq" id="WP_019245723.1">
    <property type="nucleotide sequence ID" value="NZ_CAPH01000009.1"/>
</dbReference>
<organism evidence="4 5">
    <name type="scientific">Alistipes ihumii AP11</name>
    <dbReference type="NCBI Taxonomy" id="1211813"/>
    <lineage>
        <taxon>Bacteria</taxon>
        <taxon>Pseudomonadati</taxon>
        <taxon>Bacteroidota</taxon>
        <taxon>Bacteroidia</taxon>
        <taxon>Bacteroidales</taxon>
        <taxon>Rikenellaceae</taxon>
        <taxon>Alistipes</taxon>
    </lineage>
</organism>
<evidence type="ECO:0000256" key="1">
    <source>
        <dbReference type="ARBA" id="ARBA00022801"/>
    </source>
</evidence>
<dbReference type="EMBL" id="CP102294">
    <property type="protein sequence ID" value="UWN56951.1"/>
    <property type="molecule type" value="Genomic_DNA"/>
</dbReference>
<reference evidence="4" key="1">
    <citation type="journal article" date="2022" name="Cell">
        <title>Design, construction, and in vivo augmentation of a complex gut microbiome.</title>
        <authorList>
            <person name="Cheng A.G."/>
            <person name="Ho P.Y."/>
            <person name="Aranda-Diaz A."/>
            <person name="Jain S."/>
            <person name="Yu F.B."/>
            <person name="Meng X."/>
            <person name="Wang M."/>
            <person name="Iakiviak M."/>
            <person name="Nagashima K."/>
            <person name="Zhao A."/>
            <person name="Murugkar P."/>
            <person name="Patil A."/>
            <person name="Atabakhsh K."/>
            <person name="Weakley A."/>
            <person name="Yan J."/>
            <person name="Brumbaugh A.R."/>
            <person name="Higginbottom S."/>
            <person name="Dimas A."/>
            <person name="Shiver A.L."/>
            <person name="Deutschbauer A."/>
            <person name="Neff N."/>
            <person name="Sonnenburg J.L."/>
            <person name="Huang K.C."/>
            <person name="Fischbach M.A."/>
        </authorList>
    </citation>
    <scope>NUCLEOTIDE SEQUENCE</scope>
    <source>
        <strain evidence="4">AP11</strain>
    </source>
</reference>
<dbReference type="InterPro" id="IPR029058">
    <property type="entry name" value="AB_hydrolase_fold"/>
</dbReference>
<proteinExistence type="predicted"/>
<dbReference type="GeneID" id="82892045"/>
<evidence type="ECO:0000313" key="4">
    <source>
        <dbReference type="EMBL" id="UWN56951.1"/>
    </source>
</evidence>
<dbReference type="PANTHER" id="PTHR48081">
    <property type="entry name" value="AB HYDROLASE SUPERFAMILY PROTEIN C4A8.06C"/>
    <property type="match status" value="1"/>
</dbReference>
<dbReference type="InterPro" id="IPR049492">
    <property type="entry name" value="BD-FAE-like_dom"/>
</dbReference>
<accession>A0ABY5UYD9</accession>
<feature type="domain" description="BD-FAE-like" evidence="3">
    <location>
        <begin position="52"/>
        <end position="107"/>
    </location>
</feature>
<evidence type="ECO:0000313" key="5">
    <source>
        <dbReference type="Proteomes" id="UP001059295"/>
    </source>
</evidence>
<keyword evidence="1" id="KW-0378">Hydrolase</keyword>
<dbReference type="InterPro" id="IPR050300">
    <property type="entry name" value="GDXG_lipolytic_enzyme"/>
</dbReference>